<dbReference type="Proteomes" id="UP001432075">
    <property type="component" value="Chromosome"/>
</dbReference>
<dbReference type="Gene3D" id="2.115.10.10">
    <property type="entry name" value="Tachylectin 2"/>
    <property type="match status" value="2"/>
</dbReference>
<dbReference type="SUPFAM" id="SSF69318">
    <property type="entry name" value="Integrin alpha N-terminal domain"/>
    <property type="match status" value="2"/>
</dbReference>
<dbReference type="RefSeq" id="WP_328777524.1">
    <property type="nucleotide sequence ID" value="NZ_CP108057.1"/>
</dbReference>
<gene>
    <name evidence="4" type="ORF">OHU17_21225</name>
</gene>
<keyword evidence="5" id="KW-1185">Reference proteome</keyword>
<evidence type="ECO:0000256" key="1">
    <source>
        <dbReference type="ARBA" id="ARBA00022729"/>
    </source>
</evidence>
<evidence type="ECO:0000313" key="5">
    <source>
        <dbReference type="Proteomes" id="UP001432075"/>
    </source>
</evidence>
<feature type="chain" id="PRO_5046802765" evidence="3">
    <location>
        <begin position="30"/>
        <end position="588"/>
    </location>
</feature>
<evidence type="ECO:0000313" key="4">
    <source>
        <dbReference type="EMBL" id="WUO50943.1"/>
    </source>
</evidence>
<dbReference type="PANTHER" id="PTHR44103">
    <property type="entry name" value="PROPROTEIN CONVERTASE P"/>
    <property type="match status" value="1"/>
</dbReference>
<keyword evidence="1 3" id="KW-0732">Signal</keyword>
<reference evidence="4" key="1">
    <citation type="submission" date="2022-10" db="EMBL/GenBank/DDBJ databases">
        <title>The complete genomes of actinobacterial strains from the NBC collection.</title>
        <authorList>
            <person name="Joergensen T.S."/>
            <person name="Alvarez Arevalo M."/>
            <person name="Sterndorff E.B."/>
            <person name="Faurdal D."/>
            <person name="Vuksanovic O."/>
            <person name="Mourched A.-S."/>
            <person name="Charusanti P."/>
            <person name="Shaw S."/>
            <person name="Blin K."/>
            <person name="Weber T."/>
        </authorList>
    </citation>
    <scope>NUCLEOTIDE SEQUENCE</scope>
    <source>
        <strain evidence="4">NBC_00283</strain>
    </source>
</reference>
<dbReference type="EMBL" id="CP108057">
    <property type="protein sequence ID" value="WUO50943.1"/>
    <property type="molecule type" value="Genomic_DNA"/>
</dbReference>
<dbReference type="InterPro" id="IPR028994">
    <property type="entry name" value="Integrin_alpha_N"/>
</dbReference>
<sequence length="588" mass="60975">MRPKRSGRLAASTAVALAAGMLLAGPASADGSPKAPAERPLPKVDMRGHGVLPTTAPKAGAQSKQKLQRGADAPATATVGKTVAPRFDVDHDGSDDLLYRDIGGTTFLKKSKTPASDEEFYVSKADPEDDFKDLLPAGDLNHNGYPELLTLSVNGTLSLTEAGSTVGTTGVTWSSRGWNAYNKLIAAGDMTGDGNPDLLARTHDGTLYLYPGNGRAGSDTPYGDRVQVGSGWGKFDQILGGADYNADGVADVLATAPTGEMFLYTGTGNINSPFADGVQNGMGWTIYNQLSPVVDGDGKTWVLARELGGTAYLYPSLGNGQLGDRLKFGTNWEYTDLLAGQGAIAAHGKGEVFGRTSGGSLYAYLGKQNGNFADRDLIGSEGEYVSDFGLTLASSLSKADHGHLLLTYNGVLYGPKGEIGGGWGIYKSLLGIGDLTNDGFGDLLALDKSNVLWLYPSQGNAHNFADRIRVGGGWGSYNKLLGAGDITGDGRADLVARDTNGGALWVYPGTGSGSAPLGDRVKIGTGGFNSFNKLAAVGDITGDGRGDLVGVDSSGTAYRYSPTGLQGLSTFSGRGTVGGGWNTYGELF</sequence>
<accession>A0ABZ1RWD1</accession>
<dbReference type="Pfam" id="PF13517">
    <property type="entry name" value="FG-GAP_3"/>
    <property type="match status" value="1"/>
</dbReference>
<name>A0ABZ1RWD1_9ACTN</name>
<protein>
    <submittedName>
        <fullName evidence="4">VCBS repeat-containing protein</fullName>
    </submittedName>
</protein>
<dbReference type="InterPro" id="IPR013517">
    <property type="entry name" value="FG-GAP"/>
</dbReference>
<proteinExistence type="predicted"/>
<feature type="signal peptide" evidence="3">
    <location>
        <begin position="1"/>
        <end position="29"/>
    </location>
</feature>
<evidence type="ECO:0000256" key="2">
    <source>
        <dbReference type="SAM" id="MobiDB-lite"/>
    </source>
</evidence>
<organism evidence="4 5">
    <name type="scientific">Streptomyces goshikiensis</name>
    <dbReference type="NCBI Taxonomy" id="1942"/>
    <lineage>
        <taxon>Bacteria</taxon>
        <taxon>Bacillati</taxon>
        <taxon>Actinomycetota</taxon>
        <taxon>Actinomycetes</taxon>
        <taxon>Kitasatosporales</taxon>
        <taxon>Streptomycetaceae</taxon>
        <taxon>Streptomyces</taxon>
    </lineage>
</organism>
<feature type="compositionally biased region" description="Basic and acidic residues" evidence="2">
    <location>
        <begin position="36"/>
        <end position="48"/>
    </location>
</feature>
<evidence type="ECO:0000256" key="3">
    <source>
        <dbReference type="SAM" id="SignalP"/>
    </source>
</evidence>
<feature type="region of interest" description="Disordered" evidence="2">
    <location>
        <begin position="25"/>
        <end position="77"/>
    </location>
</feature>
<dbReference type="PANTHER" id="PTHR44103:SF1">
    <property type="entry name" value="PROPROTEIN CONVERTASE P"/>
    <property type="match status" value="1"/>
</dbReference>